<dbReference type="CDD" id="cd00130">
    <property type="entry name" value="PAS"/>
    <property type="match status" value="1"/>
</dbReference>
<evidence type="ECO:0000256" key="3">
    <source>
        <dbReference type="ARBA" id="ARBA00022692"/>
    </source>
</evidence>
<keyword evidence="2" id="KW-0813">Transport</keyword>
<keyword evidence="7" id="KW-0472">Membrane</keyword>
<comment type="catalytic activity">
    <reaction evidence="9">
        <text>K(+)(in) = K(+)(out)</text>
        <dbReference type="Rhea" id="RHEA:29463"/>
        <dbReference type="ChEBI" id="CHEBI:29103"/>
    </reaction>
</comment>
<dbReference type="Pfam" id="PF13426">
    <property type="entry name" value="PAS_9"/>
    <property type="match status" value="1"/>
</dbReference>
<dbReference type="GeneID" id="20216702"/>
<keyword evidence="4" id="KW-0851">Voltage-gated channel</keyword>
<reference evidence="11 13" key="2">
    <citation type="journal article" date="2013" name="Nature">
        <title>Insights into bilaterian evolution from three spiralian genomes.</title>
        <authorList>
            <person name="Simakov O."/>
            <person name="Marletaz F."/>
            <person name="Cho S.J."/>
            <person name="Edsinger-Gonzales E."/>
            <person name="Havlak P."/>
            <person name="Hellsten U."/>
            <person name="Kuo D.H."/>
            <person name="Larsson T."/>
            <person name="Lv J."/>
            <person name="Arendt D."/>
            <person name="Savage R."/>
            <person name="Osoegawa K."/>
            <person name="de Jong P."/>
            <person name="Grimwood J."/>
            <person name="Chapman J.A."/>
            <person name="Shapiro H."/>
            <person name="Aerts A."/>
            <person name="Otillar R.P."/>
            <person name="Terry A.Y."/>
            <person name="Boore J.L."/>
            <person name="Grigoriev I.V."/>
            <person name="Lindberg D.R."/>
            <person name="Seaver E.C."/>
            <person name="Weisblat D.A."/>
            <person name="Putnam N.H."/>
            <person name="Rokhsar D.S."/>
        </authorList>
    </citation>
    <scope>NUCLEOTIDE SEQUENCE</scope>
</reference>
<dbReference type="EnsemblMetazoa" id="HelroT87006">
    <property type="protein sequence ID" value="HelroP87006"/>
    <property type="gene ID" value="HelroG87006"/>
</dbReference>
<dbReference type="EMBL" id="KB097536">
    <property type="protein sequence ID" value="ESN95215.1"/>
    <property type="molecule type" value="Genomic_DNA"/>
</dbReference>
<sequence length="103" mass="11609">MPVRRGHIAPQNTFIDTIIKKFDGQNRNFLIANAQVDGKPIIYCNDGFCELSGYSRAEVMQKSCTCDFLYGPLTAVNSIKKMLEALAGTDERQIEVFLYRKNG</sequence>
<proteinExistence type="predicted"/>
<evidence type="ECO:0000313" key="13">
    <source>
        <dbReference type="Proteomes" id="UP000015101"/>
    </source>
</evidence>
<dbReference type="PANTHER" id="PTHR10217">
    <property type="entry name" value="VOLTAGE AND LIGAND GATED POTASSIUM CHANNEL"/>
    <property type="match status" value="1"/>
</dbReference>
<dbReference type="InParanoid" id="T1G6K5"/>
<dbReference type="EMBL" id="AMQM01006880">
    <property type="status" value="NOT_ANNOTATED_CDS"/>
    <property type="molecule type" value="Genomic_DNA"/>
</dbReference>
<organism evidence="12 13">
    <name type="scientific">Helobdella robusta</name>
    <name type="common">Californian leech</name>
    <dbReference type="NCBI Taxonomy" id="6412"/>
    <lineage>
        <taxon>Eukaryota</taxon>
        <taxon>Metazoa</taxon>
        <taxon>Spiralia</taxon>
        <taxon>Lophotrochozoa</taxon>
        <taxon>Annelida</taxon>
        <taxon>Clitellata</taxon>
        <taxon>Hirudinea</taxon>
        <taxon>Rhynchobdellida</taxon>
        <taxon>Glossiphoniidae</taxon>
        <taxon>Helobdella</taxon>
    </lineage>
</organism>
<dbReference type="CTD" id="20216702"/>
<evidence type="ECO:0000256" key="4">
    <source>
        <dbReference type="ARBA" id="ARBA00022882"/>
    </source>
</evidence>
<evidence type="ECO:0000313" key="12">
    <source>
        <dbReference type="EnsemblMetazoa" id="HelroP87006"/>
    </source>
</evidence>
<dbReference type="FunFam" id="3.30.450.20:FF:000001">
    <property type="entry name" value="Potassium voltage-gated channel subfamily H member 7"/>
    <property type="match status" value="1"/>
</dbReference>
<evidence type="ECO:0000313" key="11">
    <source>
        <dbReference type="EMBL" id="ESN95215.1"/>
    </source>
</evidence>
<gene>
    <name evidence="12" type="primary">20216702</name>
    <name evidence="11" type="ORF">HELRODRAFT_87006</name>
</gene>
<name>T1G6K5_HELRO</name>
<reference evidence="13" key="1">
    <citation type="submission" date="2012-12" db="EMBL/GenBank/DDBJ databases">
        <authorList>
            <person name="Hellsten U."/>
            <person name="Grimwood J."/>
            <person name="Chapman J.A."/>
            <person name="Shapiro H."/>
            <person name="Aerts A."/>
            <person name="Otillar R.P."/>
            <person name="Terry A.Y."/>
            <person name="Boore J.L."/>
            <person name="Simakov O."/>
            <person name="Marletaz F."/>
            <person name="Cho S.-J."/>
            <person name="Edsinger-Gonzales E."/>
            <person name="Havlak P."/>
            <person name="Kuo D.-H."/>
            <person name="Larsson T."/>
            <person name="Lv J."/>
            <person name="Arendt D."/>
            <person name="Savage R."/>
            <person name="Osoegawa K."/>
            <person name="de Jong P."/>
            <person name="Lindberg D.R."/>
            <person name="Seaver E.C."/>
            <person name="Weisblat D.A."/>
            <person name="Putnam N.H."/>
            <person name="Grigoriev I.V."/>
            <person name="Rokhsar D.S."/>
        </authorList>
    </citation>
    <scope>NUCLEOTIDE SEQUENCE</scope>
</reference>
<evidence type="ECO:0000256" key="7">
    <source>
        <dbReference type="ARBA" id="ARBA00023136"/>
    </source>
</evidence>
<dbReference type="KEGG" id="hro:HELRODRAFT_87006"/>
<dbReference type="GO" id="GO:0034220">
    <property type="term" value="P:monoatomic ion transmembrane transport"/>
    <property type="evidence" value="ECO:0007669"/>
    <property type="project" value="UniProtKB-KW"/>
</dbReference>
<evidence type="ECO:0000256" key="6">
    <source>
        <dbReference type="ARBA" id="ARBA00023065"/>
    </source>
</evidence>
<accession>T1G6K5</accession>
<comment type="subcellular location">
    <subcellularLocation>
        <location evidence="1">Membrane</location>
        <topology evidence="1">Multi-pass membrane protein</topology>
    </subcellularLocation>
</comment>
<dbReference type="InterPro" id="IPR035965">
    <property type="entry name" value="PAS-like_dom_sf"/>
</dbReference>
<reference evidence="12" key="3">
    <citation type="submission" date="2015-06" db="UniProtKB">
        <authorList>
            <consortium name="EnsemblMetazoa"/>
        </authorList>
    </citation>
    <scope>IDENTIFICATION</scope>
</reference>
<dbReference type="OrthoDB" id="447251at2759"/>
<dbReference type="HOGENOM" id="CLU_080231_4_0_1"/>
<feature type="domain" description="PAS" evidence="10">
    <location>
        <begin position="37"/>
        <end position="70"/>
    </location>
</feature>
<dbReference type="Proteomes" id="UP000015101">
    <property type="component" value="Unassembled WGS sequence"/>
</dbReference>
<dbReference type="AlphaFoldDB" id="T1G6K5"/>
<protein>
    <recommendedName>
        <fullName evidence="10">PAS domain-containing protein</fullName>
    </recommendedName>
</protein>
<evidence type="ECO:0000256" key="9">
    <source>
        <dbReference type="ARBA" id="ARBA00034430"/>
    </source>
</evidence>
<dbReference type="eggNOG" id="KOG0498">
    <property type="taxonomic scope" value="Eukaryota"/>
</dbReference>
<dbReference type="GO" id="GO:0034702">
    <property type="term" value="C:monoatomic ion channel complex"/>
    <property type="evidence" value="ECO:0007669"/>
    <property type="project" value="UniProtKB-KW"/>
</dbReference>
<keyword evidence="8" id="KW-0407">Ion channel</keyword>
<dbReference type="PROSITE" id="PS50112">
    <property type="entry name" value="PAS"/>
    <property type="match status" value="1"/>
</dbReference>
<dbReference type="PANTHER" id="PTHR10217:SF548">
    <property type="entry name" value="GH12235P"/>
    <property type="match status" value="1"/>
</dbReference>
<keyword evidence="5" id="KW-1133">Transmembrane helix</keyword>
<evidence type="ECO:0000256" key="1">
    <source>
        <dbReference type="ARBA" id="ARBA00004141"/>
    </source>
</evidence>
<evidence type="ECO:0000256" key="2">
    <source>
        <dbReference type="ARBA" id="ARBA00022448"/>
    </source>
</evidence>
<evidence type="ECO:0000256" key="5">
    <source>
        <dbReference type="ARBA" id="ARBA00022989"/>
    </source>
</evidence>
<dbReference type="InterPro" id="IPR050818">
    <property type="entry name" value="KCNH_animal-type"/>
</dbReference>
<dbReference type="RefSeq" id="XP_009026604.1">
    <property type="nucleotide sequence ID" value="XM_009028356.1"/>
</dbReference>
<evidence type="ECO:0000259" key="10">
    <source>
        <dbReference type="PROSITE" id="PS50112"/>
    </source>
</evidence>
<dbReference type="SUPFAM" id="SSF55785">
    <property type="entry name" value="PYP-like sensor domain (PAS domain)"/>
    <property type="match status" value="1"/>
</dbReference>
<dbReference type="Gene3D" id="3.30.450.20">
    <property type="entry name" value="PAS domain"/>
    <property type="match status" value="1"/>
</dbReference>
<evidence type="ECO:0000256" key="8">
    <source>
        <dbReference type="ARBA" id="ARBA00023303"/>
    </source>
</evidence>
<dbReference type="OMA" id="FRIIFIC"/>
<keyword evidence="6" id="KW-0406">Ion transport</keyword>
<dbReference type="InterPro" id="IPR000014">
    <property type="entry name" value="PAS"/>
</dbReference>
<keyword evidence="3" id="KW-0812">Transmembrane</keyword>
<keyword evidence="13" id="KW-1185">Reference proteome</keyword>
<dbReference type="STRING" id="6412.T1G6K5"/>